<sequence>MKRAPVWDIFGLFFVTRLLLILVTYFGYIILTQDKYGTTMVPIQTLFGAWNHWDALIYLRIAHSGYQPPYDFAFFPLFPTLISPFAHLLGDNSYLIIGMLISNLALLGALFLLYQLAIEMGGSVVARRTLLYLCIFPTAFFFFAAYTESLFLLLTTGTFLALRRERWWIAGLLGFLAALTRNIGVLLILPFLYEVWVTRPREHFSRQTVLLHLLPIVFIPLGTLLYCLFCWQMTGNILEFATVQSHWSREMAWPWEAIWQSLFEMFWNQPFGSFNQVHTLLDFSATIGFLILAVLGWKKVRRSYTIWLAVQLLTILLSPSLNQHDPMISNQRFVLVMFPAFITMALLGIQHPRFHQALVWIFPGLLATLSLIFVMNLWMV</sequence>
<feature type="transmembrane region" description="Helical" evidence="10">
    <location>
        <begin position="167"/>
        <end position="197"/>
    </location>
</feature>
<keyword evidence="7" id="KW-0256">Endoplasmic reticulum</keyword>
<name>A0A402A1T3_9CHLR</name>
<dbReference type="PANTHER" id="PTHR12468:SF2">
    <property type="entry name" value="GPI MANNOSYLTRANSFERASE 2"/>
    <property type="match status" value="1"/>
</dbReference>
<feature type="transmembrane region" description="Helical" evidence="10">
    <location>
        <begin position="277"/>
        <end position="297"/>
    </location>
</feature>
<evidence type="ECO:0000256" key="7">
    <source>
        <dbReference type="ARBA" id="ARBA00022824"/>
    </source>
</evidence>
<dbReference type="EMBL" id="BIFR01000001">
    <property type="protein sequence ID" value="GCE13015.1"/>
    <property type="molecule type" value="Genomic_DNA"/>
</dbReference>
<feature type="transmembrane region" description="Helical" evidence="10">
    <location>
        <begin position="209"/>
        <end position="234"/>
    </location>
</feature>
<evidence type="ECO:0000256" key="6">
    <source>
        <dbReference type="ARBA" id="ARBA00022692"/>
    </source>
</evidence>
<keyword evidence="12" id="KW-1185">Reference proteome</keyword>
<keyword evidence="9 10" id="KW-0472">Membrane</keyword>
<dbReference type="AlphaFoldDB" id="A0A402A1T3"/>
<reference evidence="12" key="1">
    <citation type="submission" date="2018-12" db="EMBL/GenBank/DDBJ databases">
        <title>Tengunoibacter tsumagoiensis gen. nov., sp. nov., Dictyobacter kobayashii sp. nov., D. alpinus sp. nov., and D. joshuensis sp. nov. and description of Dictyobacteraceae fam. nov. within the order Ktedonobacterales isolated from Tengu-no-mugimeshi.</title>
        <authorList>
            <person name="Wang C.M."/>
            <person name="Zheng Y."/>
            <person name="Sakai Y."/>
            <person name="Toyoda A."/>
            <person name="Minakuchi Y."/>
            <person name="Abe K."/>
            <person name="Yokota A."/>
            <person name="Yabe S."/>
        </authorList>
    </citation>
    <scope>NUCLEOTIDE SEQUENCE [LARGE SCALE GENOMIC DNA]</scope>
    <source>
        <strain evidence="12">Uno3</strain>
    </source>
</reference>
<dbReference type="Pfam" id="PF04188">
    <property type="entry name" value="Mannosyl_trans2"/>
    <property type="match status" value="1"/>
</dbReference>
<protein>
    <recommendedName>
        <fullName evidence="13">Glycosyltransferase RgtA/B/C/D-like domain-containing protein</fullName>
    </recommendedName>
</protein>
<feature type="transmembrane region" description="Helical" evidence="10">
    <location>
        <begin position="129"/>
        <end position="147"/>
    </location>
</feature>
<evidence type="ECO:0000256" key="4">
    <source>
        <dbReference type="ARBA" id="ARBA00022676"/>
    </source>
</evidence>
<feature type="transmembrane region" description="Helical" evidence="10">
    <location>
        <begin position="304"/>
        <end position="321"/>
    </location>
</feature>
<proteinExistence type="predicted"/>
<dbReference type="GO" id="GO:0000009">
    <property type="term" value="F:alpha-1,6-mannosyltransferase activity"/>
    <property type="evidence" value="ECO:0007669"/>
    <property type="project" value="InterPro"/>
</dbReference>
<comment type="caution">
    <text evidence="11">The sequence shown here is derived from an EMBL/GenBank/DDBJ whole genome shotgun (WGS) entry which is preliminary data.</text>
</comment>
<dbReference type="RefSeq" id="WP_126580582.1">
    <property type="nucleotide sequence ID" value="NZ_BIFR01000001.1"/>
</dbReference>
<dbReference type="OrthoDB" id="2379640at2"/>
<dbReference type="PANTHER" id="PTHR12468">
    <property type="entry name" value="GPI MANNOSYLTRANSFERASE 2"/>
    <property type="match status" value="1"/>
</dbReference>
<gene>
    <name evidence="11" type="ORF">KTT_28740</name>
</gene>
<evidence type="ECO:0000256" key="9">
    <source>
        <dbReference type="ARBA" id="ARBA00023136"/>
    </source>
</evidence>
<evidence type="ECO:0000256" key="10">
    <source>
        <dbReference type="SAM" id="Phobius"/>
    </source>
</evidence>
<evidence type="ECO:0000256" key="8">
    <source>
        <dbReference type="ARBA" id="ARBA00022989"/>
    </source>
</evidence>
<comment type="pathway">
    <text evidence="2">Glycolipid biosynthesis; glycosylphosphatidylinositol-anchor biosynthesis.</text>
</comment>
<evidence type="ECO:0000256" key="2">
    <source>
        <dbReference type="ARBA" id="ARBA00004687"/>
    </source>
</evidence>
<feature type="transmembrane region" description="Helical" evidence="10">
    <location>
        <begin position="333"/>
        <end position="350"/>
    </location>
</feature>
<feature type="transmembrane region" description="Helical" evidence="10">
    <location>
        <begin position="95"/>
        <end position="117"/>
    </location>
</feature>
<organism evidence="11 12">
    <name type="scientific">Tengunoibacter tsumagoiensis</name>
    <dbReference type="NCBI Taxonomy" id="2014871"/>
    <lineage>
        <taxon>Bacteria</taxon>
        <taxon>Bacillati</taxon>
        <taxon>Chloroflexota</taxon>
        <taxon>Ktedonobacteria</taxon>
        <taxon>Ktedonobacterales</taxon>
        <taxon>Dictyobacteraceae</taxon>
        <taxon>Tengunoibacter</taxon>
    </lineage>
</organism>
<dbReference type="GO" id="GO:0031501">
    <property type="term" value="C:mannosyltransferase complex"/>
    <property type="evidence" value="ECO:0007669"/>
    <property type="project" value="TreeGrafter"/>
</dbReference>
<evidence type="ECO:0008006" key="13">
    <source>
        <dbReference type="Google" id="ProtNLM"/>
    </source>
</evidence>
<keyword evidence="8 10" id="KW-1133">Transmembrane helix</keyword>
<dbReference type="GO" id="GO:0006506">
    <property type="term" value="P:GPI anchor biosynthetic process"/>
    <property type="evidence" value="ECO:0007669"/>
    <property type="project" value="UniProtKB-UniPathway"/>
</dbReference>
<dbReference type="Proteomes" id="UP000287352">
    <property type="component" value="Unassembled WGS sequence"/>
</dbReference>
<evidence type="ECO:0000256" key="1">
    <source>
        <dbReference type="ARBA" id="ARBA00004477"/>
    </source>
</evidence>
<accession>A0A402A1T3</accession>
<keyword evidence="5" id="KW-0808">Transferase</keyword>
<keyword evidence="3" id="KW-0337">GPI-anchor biosynthesis</keyword>
<evidence type="ECO:0000256" key="5">
    <source>
        <dbReference type="ARBA" id="ARBA00022679"/>
    </source>
</evidence>
<evidence type="ECO:0000313" key="11">
    <source>
        <dbReference type="EMBL" id="GCE13015.1"/>
    </source>
</evidence>
<feature type="transmembrane region" description="Helical" evidence="10">
    <location>
        <begin position="6"/>
        <end position="31"/>
    </location>
</feature>
<comment type="subcellular location">
    <subcellularLocation>
        <location evidence="1">Endoplasmic reticulum membrane</location>
        <topology evidence="1">Multi-pass membrane protein</topology>
    </subcellularLocation>
</comment>
<dbReference type="GO" id="GO:0016020">
    <property type="term" value="C:membrane"/>
    <property type="evidence" value="ECO:0007669"/>
    <property type="project" value="GOC"/>
</dbReference>
<keyword evidence="4" id="KW-0328">Glycosyltransferase</keyword>
<evidence type="ECO:0000313" key="12">
    <source>
        <dbReference type="Proteomes" id="UP000287352"/>
    </source>
</evidence>
<dbReference type="GO" id="GO:0004376">
    <property type="term" value="F:GPI mannosyltransferase activity"/>
    <property type="evidence" value="ECO:0007669"/>
    <property type="project" value="InterPro"/>
</dbReference>
<evidence type="ECO:0000256" key="3">
    <source>
        <dbReference type="ARBA" id="ARBA00022502"/>
    </source>
</evidence>
<keyword evidence="6 10" id="KW-0812">Transmembrane</keyword>
<dbReference type="InterPro" id="IPR007315">
    <property type="entry name" value="PIG-V/Gpi18"/>
</dbReference>
<dbReference type="UniPathway" id="UPA00196"/>
<feature type="transmembrane region" description="Helical" evidence="10">
    <location>
        <begin position="357"/>
        <end position="379"/>
    </location>
</feature>